<reference evidence="5" key="1">
    <citation type="submission" date="2021-11" db="EMBL/GenBank/DDBJ databases">
        <title>Clostridia strains as spoilage organisms.</title>
        <authorList>
            <person name="Wambui J."/>
            <person name="Stevens M.J.A."/>
            <person name="Stephan R."/>
        </authorList>
    </citation>
    <scope>NUCLEOTIDE SEQUENCE</scope>
    <source>
        <strain evidence="5">CF009</strain>
    </source>
</reference>
<accession>A0AA47EQH4</accession>
<dbReference type="InterPro" id="IPR001387">
    <property type="entry name" value="Cro/C1-type_HTH"/>
</dbReference>
<evidence type="ECO:0000259" key="4">
    <source>
        <dbReference type="PROSITE" id="PS50943"/>
    </source>
</evidence>
<dbReference type="SMART" id="SM00530">
    <property type="entry name" value="HTH_XRE"/>
    <property type="match status" value="1"/>
</dbReference>
<dbReference type="InterPro" id="IPR010982">
    <property type="entry name" value="Lambda_DNA-bd_dom_sf"/>
</dbReference>
<dbReference type="PROSITE" id="PS50943">
    <property type="entry name" value="HTH_CROC1"/>
    <property type="match status" value="1"/>
</dbReference>
<proteinExistence type="predicted"/>
<dbReference type="PANTHER" id="PTHR46797:SF23">
    <property type="entry name" value="HTH-TYPE TRANSCRIPTIONAL REGULATOR SUTR"/>
    <property type="match status" value="1"/>
</dbReference>
<dbReference type="Gene3D" id="1.10.260.40">
    <property type="entry name" value="lambda repressor-like DNA-binding domains"/>
    <property type="match status" value="1"/>
</dbReference>
<evidence type="ECO:0000256" key="1">
    <source>
        <dbReference type="ARBA" id="ARBA00023015"/>
    </source>
</evidence>
<dbReference type="AlphaFoldDB" id="A0AA47EQH4"/>
<evidence type="ECO:0000313" key="6">
    <source>
        <dbReference type="Proteomes" id="UP001164733"/>
    </source>
</evidence>
<dbReference type="PANTHER" id="PTHR46797">
    <property type="entry name" value="HTH-TYPE TRANSCRIPTIONAL REGULATOR"/>
    <property type="match status" value="1"/>
</dbReference>
<organism evidence="5 6">
    <name type="scientific">Clostridium estertheticum</name>
    <dbReference type="NCBI Taxonomy" id="238834"/>
    <lineage>
        <taxon>Bacteria</taxon>
        <taxon>Bacillati</taxon>
        <taxon>Bacillota</taxon>
        <taxon>Clostridia</taxon>
        <taxon>Eubacteriales</taxon>
        <taxon>Clostridiaceae</taxon>
        <taxon>Clostridium</taxon>
    </lineage>
</organism>
<dbReference type="GO" id="GO:0003700">
    <property type="term" value="F:DNA-binding transcription factor activity"/>
    <property type="evidence" value="ECO:0007669"/>
    <property type="project" value="TreeGrafter"/>
</dbReference>
<dbReference type="Proteomes" id="UP001164733">
    <property type="component" value="Chromosome"/>
</dbReference>
<dbReference type="CDD" id="cd00093">
    <property type="entry name" value="HTH_XRE"/>
    <property type="match status" value="1"/>
</dbReference>
<keyword evidence="3" id="KW-0804">Transcription</keyword>
<keyword evidence="2" id="KW-0238">DNA-binding</keyword>
<keyword evidence="1" id="KW-0805">Transcription regulation</keyword>
<dbReference type="GO" id="GO:0003677">
    <property type="term" value="F:DNA binding"/>
    <property type="evidence" value="ECO:0007669"/>
    <property type="project" value="UniProtKB-KW"/>
</dbReference>
<name>A0AA47EQH4_9CLOT</name>
<dbReference type="Pfam" id="PF01381">
    <property type="entry name" value="HTH_3"/>
    <property type="match status" value="1"/>
</dbReference>
<evidence type="ECO:0000313" key="5">
    <source>
        <dbReference type="EMBL" id="WAG62883.1"/>
    </source>
</evidence>
<dbReference type="SUPFAM" id="SSF47413">
    <property type="entry name" value="lambda repressor-like DNA-binding domains"/>
    <property type="match status" value="1"/>
</dbReference>
<feature type="domain" description="HTH cro/C1-type" evidence="4">
    <location>
        <begin position="17"/>
        <end position="71"/>
    </location>
</feature>
<sequence>MNNVQNEINYVKVGTRIRIEREKFDMTREKLSELLNLSPYFLGQIERGERRMSINTLINITECLHVSIDYLIFEQLNVNANNDALHSLIDKCSEKEIKVIESLIKLIIPHLAR</sequence>
<gene>
    <name evidence="5" type="ORF">LL038_11880</name>
</gene>
<dbReference type="EMBL" id="CP086239">
    <property type="protein sequence ID" value="WAG62883.1"/>
    <property type="molecule type" value="Genomic_DNA"/>
</dbReference>
<dbReference type="InterPro" id="IPR050807">
    <property type="entry name" value="TransReg_Diox_bact_type"/>
</dbReference>
<protein>
    <submittedName>
        <fullName evidence="5">Helix-turn-helix domain-containing protein</fullName>
    </submittedName>
</protein>
<evidence type="ECO:0000256" key="2">
    <source>
        <dbReference type="ARBA" id="ARBA00023125"/>
    </source>
</evidence>
<evidence type="ECO:0000256" key="3">
    <source>
        <dbReference type="ARBA" id="ARBA00023163"/>
    </source>
</evidence>
<dbReference type="GO" id="GO:0005829">
    <property type="term" value="C:cytosol"/>
    <property type="evidence" value="ECO:0007669"/>
    <property type="project" value="TreeGrafter"/>
</dbReference>